<keyword evidence="2" id="KW-0012">Acyltransferase</keyword>
<dbReference type="Gene3D" id="3.40.630.30">
    <property type="match status" value="1"/>
</dbReference>
<evidence type="ECO:0000256" key="2">
    <source>
        <dbReference type="ARBA" id="ARBA00023315"/>
    </source>
</evidence>
<dbReference type="CDD" id="cd04301">
    <property type="entry name" value="NAT_SF"/>
    <property type="match status" value="1"/>
</dbReference>
<evidence type="ECO:0000259" key="3">
    <source>
        <dbReference type="PROSITE" id="PS51186"/>
    </source>
</evidence>
<dbReference type="SUPFAM" id="SSF55729">
    <property type="entry name" value="Acyl-CoA N-acyltransferases (Nat)"/>
    <property type="match status" value="1"/>
</dbReference>
<reference evidence="4 5" key="1">
    <citation type="submission" date="2023-03" db="EMBL/GenBank/DDBJ databases">
        <authorList>
            <person name="Kaur S."/>
            <person name="Espinosa-Saiz D."/>
            <person name="Velazquez E."/>
            <person name="Menendez E."/>
            <person name="diCenzo G.C."/>
        </authorList>
    </citation>
    <scope>NUCLEOTIDE SEQUENCE [LARGE SCALE GENOMIC DNA]</scope>
    <source>
        <strain evidence="4 5">LMG 24692</strain>
    </source>
</reference>
<feature type="domain" description="N-acetyltransferase" evidence="3">
    <location>
        <begin position="2"/>
        <end position="151"/>
    </location>
</feature>
<dbReference type="RefSeq" id="WP_280660082.1">
    <property type="nucleotide sequence ID" value="NZ_CP120373.1"/>
</dbReference>
<dbReference type="Proteomes" id="UP001229355">
    <property type="component" value="Chromosome 1"/>
</dbReference>
<evidence type="ECO:0000256" key="1">
    <source>
        <dbReference type="ARBA" id="ARBA00022679"/>
    </source>
</evidence>
<dbReference type="Pfam" id="PF00583">
    <property type="entry name" value="Acetyltransf_1"/>
    <property type="match status" value="1"/>
</dbReference>
<evidence type="ECO:0000313" key="4">
    <source>
        <dbReference type="EMBL" id="WEX88070.1"/>
    </source>
</evidence>
<dbReference type="PANTHER" id="PTHR43877:SF2">
    <property type="entry name" value="AMINOALKYLPHOSPHONATE N-ACETYLTRANSFERASE-RELATED"/>
    <property type="match status" value="1"/>
</dbReference>
<accession>A0ABY8DAZ9</accession>
<protein>
    <submittedName>
        <fullName evidence="4">GNAT family N-acetyltransferase</fullName>
    </submittedName>
</protein>
<organism evidence="4 5">
    <name type="scientific">Sinorhizobium garamanticum</name>
    <dbReference type="NCBI Taxonomy" id="680247"/>
    <lineage>
        <taxon>Bacteria</taxon>
        <taxon>Pseudomonadati</taxon>
        <taxon>Pseudomonadota</taxon>
        <taxon>Alphaproteobacteria</taxon>
        <taxon>Hyphomicrobiales</taxon>
        <taxon>Rhizobiaceae</taxon>
        <taxon>Sinorhizobium/Ensifer group</taxon>
        <taxon>Sinorhizobium</taxon>
    </lineage>
</organism>
<keyword evidence="5" id="KW-1185">Reference proteome</keyword>
<dbReference type="PANTHER" id="PTHR43877">
    <property type="entry name" value="AMINOALKYLPHOSPHONATE N-ACETYLTRANSFERASE-RELATED-RELATED"/>
    <property type="match status" value="1"/>
</dbReference>
<gene>
    <name evidence="4" type="ORF">PZN02_000525</name>
</gene>
<keyword evidence="1" id="KW-0808">Transferase</keyword>
<evidence type="ECO:0000313" key="5">
    <source>
        <dbReference type="Proteomes" id="UP001229355"/>
    </source>
</evidence>
<proteinExistence type="predicted"/>
<name>A0ABY8DAZ9_9HYPH</name>
<dbReference type="EMBL" id="CP120373">
    <property type="protein sequence ID" value="WEX88070.1"/>
    <property type="molecule type" value="Genomic_DNA"/>
</dbReference>
<sequence>MIEIRAARDEDYATIVPLWHRGWHDAHADLVPAELLAYRTLGHFALWLEQASDEFYVAADHGLLGLISLKDAEVVKLYVSENARGTGVARSLLSFAEQLLLKRGVRQAELFCTAGNIRAQRFYEREGWSLSRSFEDALWLPKDVVGRFTVQTHCYRKTLKSSG</sequence>
<dbReference type="InterPro" id="IPR050832">
    <property type="entry name" value="Bact_Acetyltransf"/>
</dbReference>
<dbReference type="InterPro" id="IPR016181">
    <property type="entry name" value="Acyl_CoA_acyltransferase"/>
</dbReference>
<dbReference type="InterPro" id="IPR000182">
    <property type="entry name" value="GNAT_dom"/>
</dbReference>
<dbReference type="PROSITE" id="PS51186">
    <property type="entry name" value="GNAT"/>
    <property type="match status" value="1"/>
</dbReference>